<feature type="region of interest" description="VHIID" evidence="3">
    <location>
        <begin position="270"/>
        <end position="335"/>
    </location>
</feature>
<evidence type="ECO:0000313" key="5">
    <source>
        <dbReference type="Proteomes" id="UP001345219"/>
    </source>
</evidence>
<dbReference type="PANTHER" id="PTHR31636">
    <property type="entry name" value="OSJNBA0084A10.13 PROTEIN-RELATED"/>
    <property type="match status" value="1"/>
</dbReference>
<dbReference type="InterPro" id="IPR005202">
    <property type="entry name" value="TF_GRAS"/>
</dbReference>
<feature type="region of interest" description="Leucine repeat II (LRII)" evidence="3">
    <location>
        <begin position="351"/>
        <end position="383"/>
    </location>
</feature>
<feature type="region of interest" description="Leucine repeat I (LRI)" evidence="3">
    <location>
        <begin position="191"/>
        <end position="251"/>
    </location>
</feature>
<proteinExistence type="inferred from homology"/>
<protein>
    <recommendedName>
        <fullName evidence="6">Scarecrow-like protein 13</fullName>
    </recommendedName>
</protein>
<evidence type="ECO:0000313" key="4">
    <source>
        <dbReference type="EMBL" id="KAK4755103.1"/>
    </source>
</evidence>
<evidence type="ECO:0008006" key="6">
    <source>
        <dbReference type="Google" id="ProtNLM"/>
    </source>
</evidence>
<comment type="caution">
    <text evidence="3">Lacks conserved residue(s) required for the propagation of feature annotation.</text>
</comment>
<feature type="region of interest" description="SAW" evidence="3">
    <location>
        <begin position="489"/>
        <end position="563"/>
    </location>
</feature>
<dbReference type="Proteomes" id="UP001345219">
    <property type="component" value="Chromosome 8"/>
</dbReference>
<organism evidence="4 5">
    <name type="scientific">Trapa incisa</name>
    <dbReference type="NCBI Taxonomy" id="236973"/>
    <lineage>
        <taxon>Eukaryota</taxon>
        <taxon>Viridiplantae</taxon>
        <taxon>Streptophyta</taxon>
        <taxon>Embryophyta</taxon>
        <taxon>Tracheophyta</taxon>
        <taxon>Spermatophyta</taxon>
        <taxon>Magnoliopsida</taxon>
        <taxon>eudicotyledons</taxon>
        <taxon>Gunneridae</taxon>
        <taxon>Pentapetalae</taxon>
        <taxon>rosids</taxon>
        <taxon>malvids</taxon>
        <taxon>Myrtales</taxon>
        <taxon>Lythraceae</taxon>
        <taxon>Trapa</taxon>
    </lineage>
</organism>
<keyword evidence="5" id="KW-1185">Reference proteome</keyword>
<accession>A0AAN7PWV3</accession>
<dbReference type="AlphaFoldDB" id="A0AAN7PWV3"/>
<comment type="caution">
    <text evidence="4">The sequence shown here is derived from an EMBL/GenBank/DDBJ whole genome shotgun (WGS) entry which is preliminary data.</text>
</comment>
<evidence type="ECO:0000256" key="2">
    <source>
        <dbReference type="ARBA" id="ARBA00023163"/>
    </source>
</evidence>
<name>A0AAN7PWV3_9MYRT</name>
<keyword evidence="2" id="KW-0804">Transcription</keyword>
<dbReference type="EMBL" id="JAXIOK010000014">
    <property type="protein sequence ID" value="KAK4755103.1"/>
    <property type="molecule type" value="Genomic_DNA"/>
</dbReference>
<feature type="short sequence motif" description="VHIID" evidence="3">
    <location>
        <begin position="301"/>
        <end position="305"/>
    </location>
</feature>
<dbReference type="Pfam" id="PF03514">
    <property type="entry name" value="GRAS"/>
    <property type="match status" value="1"/>
</dbReference>
<evidence type="ECO:0000256" key="1">
    <source>
        <dbReference type="ARBA" id="ARBA00023015"/>
    </source>
</evidence>
<sequence length="563" mass="63270">MSDSSGVERGFMMRTSQDLQSSTSMQSFYFQPMQGTTDPYFSPPFQILHNGMSTSQEIGSQVTKLTSPEQYFTLDSSPAASGFVAASDSPSVVSQFSGQSPFSMQGSKSFVSDPIHSSSDNHYGSPISASSVANEDIEQWHKLKELEILLLGPEADTSDSSNFCVTSGLHNQCSSYGQWNRNQMLEIIPRLDLKQLLVMCAEAVSESDTAMTAATMEELEKRVSVSGDPILRVGAYMLEGLRARLESSGSLIYRKLRCVEPTSSELMSYMSVLYQFCPYWKFAYESANVVIEEAIWNEPRVHIIDFQIAQGTQWTLLIERLKSRGGRLPCIRVTGVDDSQSAHARGGGLEVVGRRLAHVAESCGFQFEFHNAAMSGHEVVYENLRLRPGEAIAVNFPYVLHHMPDESVSVENHRDRLLRLVKRLSPKVVTLVEQESNTNTAPFLPRFREMFDYYLAMFESIDAGTSRDNKQRVSAEQHCVARDIVNMIACEGSERVERHELLGKWRMRLSMAGFHQLPLSPPVMEAVRSMLRQFSGNYRVEEQDGALYLWWLNRAMATSSAWR</sequence>
<keyword evidence="1" id="KW-0805">Transcription regulation</keyword>
<comment type="similarity">
    <text evidence="3">Belongs to the GRAS family.</text>
</comment>
<gene>
    <name evidence="4" type="ORF">SAY87_008860</name>
</gene>
<dbReference type="PROSITE" id="PS50985">
    <property type="entry name" value="GRAS"/>
    <property type="match status" value="1"/>
</dbReference>
<evidence type="ECO:0000256" key="3">
    <source>
        <dbReference type="PROSITE-ProRule" id="PRU01191"/>
    </source>
</evidence>
<reference evidence="4 5" key="1">
    <citation type="journal article" date="2023" name="Hortic Res">
        <title>Pangenome of water caltrop reveals structural variations and asymmetric subgenome divergence after allopolyploidization.</title>
        <authorList>
            <person name="Zhang X."/>
            <person name="Chen Y."/>
            <person name="Wang L."/>
            <person name="Yuan Y."/>
            <person name="Fang M."/>
            <person name="Shi L."/>
            <person name="Lu R."/>
            <person name="Comes H.P."/>
            <person name="Ma Y."/>
            <person name="Chen Y."/>
            <person name="Huang G."/>
            <person name="Zhou Y."/>
            <person name="Zheng Z."/>
            <person name="Qiu Y."/>
        </authorList>
    </citation>
    <scope>NUCLEOTIDE SEQUENCE [LARGE SCALE GENOMIC DNA]</scope>
    <source>
        <tissue evidence="4">Roots</tissue>
    </source>
</reference>